<proteinExistence type="inferred from homology"/>
<feature type="transmembrane region" description="Helical" evidence="2">
    <location>
        <begin position="177"/>
        <end position="196"/>
    </location>
</feature>
<comment type="similarity">
    <text evidence="1">Belongs to the plant LTP family.</text>
</comment>
<sequence length="270" mass="29264">MHDIHSSGVDICNIDSCTVDSSSMDACIVDSFSMNSSSADSSLCIISYPTKIDSSSSDVDSTITALEYTSGDSIDIIFDLASEFGITYDFFLTDSGCTCDSSFHPEMRSRTPDIYVLVNLCQAENWGWRDDPIMRVFFARAFVVLKPCIFIGLCGVVMVNEVAYFCTGLCGVETVHIHHLCGGVAFLALILTFGDISNCDIIRMLIVVVVTNGNWFNNQIGNAILSCPQVLFTVAPCLGYLRGPGGEVPSLCCYGVNTLNNEASNTPDHQ</sequence>
<keyword evidence="2" id="KW-0812">Transmembrane</keyword>
<evidence type="ECO:0000256" key="2">
    <source>
        <dbReference type="SAM" id="Phobius"/>
    </source>
</evidence>
<dbReference type="PANTHER" id="PTHR33076">
    <property type="entry name" value="NON-SPECIFIC LIPID-TRANSFER PROTEIN 2-RELATED"/>
    <property type="match status" value="1"/>
</dbReference>
<dbReference type="AlphaFoldDB" id="A0ABD1LT27"/>
<comment type="caution">
    <text evidence="3">The sequence shown here is derived from an EMBL/GenBank/DDBJ whole genome shotgun (WGS) entry which is preliminary data.</text>
</comment>
<keyword evidence="2" id="KW-1133">Transmembrane helix</keyword>
<evidence type="ECO:0000313" key="4">
    <source>
        <dbReference type="Proteomes" id="UP001603857"/>
    </source>
</evidence>
<evidence type="ECO:0000256" key="1">
    <source>
        <dbReference type="ARBA" id="ARBA00009748"/>
    </source>
</evidence>
<dbReference type="Gene3D" id="1.10.110.10">
    <property type="entry name" value="Plant lipid-transfer and hydrophobic proteins"/>
    <property type="match status" value="1"/>
</dbReference>
<keyword evidence="4" id="KW-1185">Reference proteome</keyword>
<protein>
    <submittedName>
        <fullName evidence="3">Uncharacterized protein</fullName>
    </submittedName>
</protein>
<evidence type="ECO:0000313" key="3">
    <source>
        <dbReference type="EMBL" id="KAL2326685.1"/>
    </source>
</evidence>
<dbReference type="Proteomes" id="UP001603857">
    <property type="component" value="Unassembled WGS sequence"/>
</dbReference>
<accession>A0ABD1LT27</accession>
<feature type="transmembrane region" description="Helical" evidence="2">
    <location>
        <begin position="143"/>
        <end position="165"/>
    </location>
</feature>
<reference evidence="3 4" key="1">
    <citation type="submission" date="2024-08" db="EMBL/GenBank/DDBJ databases">
        <title>Insights into the chromosomal genome structure of Flemingia macrophylla.</title>
        <authorList>
            <person name="Ding Y."/>
            <person name="Zhao Y."/>
            <person name="Bi W."/>
            <person name="Wu M."/>
            <person name="Zhao G."/>
            <person name="Gong Y."/>
            <person name="Li W."/>
            <person name="Zhang P."/>
        </authorList>
    </citation>
    <scope>NUCLEOTIDE SEQUENCE [LARGE SCALE GENOMIC DNA]</scope>
    <source>
        <strain evidence="3">DYQJB</strain>
        <tissue evidence="3">Leaf</tissue>
    </source>
</reference>
<name>A0ABD1LT27_9FABA</name>
<gene>
    <name evidence="3" type="ORF">Fmac_025743</name>
</gene>
<organism evidence="3 4">
    <name type="scientific">Flemingia macrophylla</name>
    <dbReference type="NCBI Taxonomy" id="520843"/>
    <lineage>
        <taxon>Eukaryota</taxon>
        <taxon>Viridiplantae</taxon>
        <taxon>Streptophyta</taxon>
        <taxon>Embryophyta</taxon>
        <taxon>Tracheophyta</taxon>
        <taxon>Spermatophyta</taxon>
        <taxon>Magnoliopsida</taxon>
        <taxon>eudicotyledons</taxon>
        <taxon>Gunneridae</taxon>
        <taxon>Pentapetalae</taxon>
        <taxon>rosids</taxon>
        <taxon>fabids</taxon>
        <taxon>Fabales</taxon>
        <taxon>Fabaceae</taxon>
        <taxon>Papilionoideae</taxon>
        <taxon>50 kb inversion clade</taxon>
        <taxon>NPAAA clade</taxon>
        <taxon>indigoferoid/millettioid clade</taxon>
        <taxon>Phaseoleae</taxon>
        <taxon>Flemingia</taxon>
    </lineage>
</organism>
<keyword evidence="2" id="KW-0472">Membrane</keyword>
<dbReference type="SUPFAM" id="SSF47699">
    <property type="entry name" value="Bifunctional inhibitor/lipid-transfer protein/seed storage 2S albumin"/>
    <property type="match status" value="1"/>
</dbReference>
<dbReference type="EMBL" id="JBGMDY010000008">
    <property type="protein sequence ID" value="KAL2326685.1"/>
    <property type="molecule type" value="Genomic_DNA"/>
</dbReference>
<dbReference type="InterPro" id="IPR036312">
    <property type="entry name" value="Bifun_inhib/LTP/seed_sf"/>
</dbReference>
<dbReference type="InterPro" id="IPR000528">
    <property type="entry name" value="Plant_nsLTP"/>
</dbReference>